<name>A0ABN2WR27_9ACTN</name>
<organism evidence="2 3">
    <name type="scientific">Kitasatospora saccharophila</name>
    <dbReference type="NCBI Taxonomy" id="407973"/>
    <lineage>
        <taxon>Bacteria</taxon>
        <taxon>Bacillati</taxon>
        <taxon>Actinomycetota</taxon>
        <taxon>Actinomycetes</taxon>
        <taxon>Kitasatosporales</taxon>
        <taxon>Streptomycetaceae</taxon>
        <taxon>Kitasatospora</taxon>
    </lineage>
</organism>
<keyword evidence="1" id="KW-0812">Transmembrane</keyword>
<gene>
    <name evidence="2" type="ORF">GCM10009759_27140</name>
</gene>
<dbReference type="Proteomes" id="UP001500897">
    <property type="component" value="Unassembled WGS sequence"/>
</dbReference>
<protein>
    <recommendedName>
        <fullName evidence="4">MYXO-CTERM domain-containing protein</fullName>
    </recommendedName>
</protein>
<keyword evidence="1" id="KW-1133">Transmembrane helix</keyword>
<evidence type="ECO:0000256" key="1">
    <source>
        <dbReference type="SAM" id="Phobius"/>
    </source>
</evidence>
<proteinExistence type="predicted"/>
<feature type="transmembrane region" description="Helical" evidence="1">
    <location>
        <begin position="6"/>
        <end position="29"/>
    </location>
</feature>
<sequence>MSAPAGGATALTVLDVPAFAAELAVYAAVARWAWRGPGRRWVRLAAAVGAVAVLAVLWGRFAAPTADRPVHGAARAAFELCWFGTGAAAALHTYARRRRSV</sequence>
<keyword evidence="1" id="KW-0472">Membrane</keyword>
<reference evidence="2 3" key="1">
    <citation type="journal article" date="2019" name="Int. J. Syst. Evol. Microbiol.">
        <title>The Global Catalogue of Microorganisms (GCM) 10K type strain sequencing project: providing services to taxonomists for standard genome sequencing and annotation.</title>
        <authorList>
            <consortium name="The Broad Institute Genomics Platform"/>
            <consortium name="The Broad Institute Genome Sequencing Center for Infectious Disease"/>
            <person name="Wu L."/>
            <person name="Ma J."/>
        </authorList>
    </citation>
    <scope>NUCLEOTIDE SEQUENCE [LARGE SCALE GENOMIC DNA]</scope>
    <source>
        <strain evidence="2 3">JCM 14559</strain>
    </source>
</reference>
<evidence type="ECO:0008006" key="4">
    <source>
        <dbReference type="Google" id="ProtNLM"/>
    </source>
</evidence>
<feature type="transmembrane region" description="Helical" evidence="1">
    <location>
        <begin position="73"/>
        <end position="95"/>
    </location>
</feature>
<dbReference type="Pfam" id="PF10823">
    <property type="entry name" value="DUF2568"/>
    <property type="match status" value="1"/>
</dbReference>
<evidence type="ECO:0000313" key="3">
    <source>
        <dbReference type="Proteomes" id="UP001500897"/>
    </source>
</evidence>
<feature type="transmembrane region" description="Helical" evidence="1">
    <location>
        <begin position="41"/>
        <end position="61"/>
    </location>
</feature>
<comment type="caution">
    <text evidence="2">The sequence shown here is derived from an EMBL/GenBank/DDBJ whole genome shotgun (WGS) entry which is preliminary data.</text>
</comment>
<keyword evidence="3" id="KW-1185">Reference proteome</keyword>
<dbReference type="InterPro" id="IPR021214">
    <property type="entry name" value="DUF2568"/>
</dbReference>
<evidence type="ECO:0000313" key="2">
    <source>
        <dbReference type="EMBL" id="GAA2097202.1"/>
    </source>
</evidence>
<dbReference type="RefSeq" id="WP_344552260.1">
    <property type="nucleotide sequence ID" value="NZ_BAAANS010000015.1"/>
</dbReference>
<accession>A0ABN2WR27</accession>
<dbReference type="EMBL" id="BAAANS010000015">
    <property type="protein sequence ID" value="GAA2097202.1"/>
    <property type="molecule type" value="Genomic_DNA"/>
</dbReference>